<evidence type="ECO:0000313" key="2">
    <source>
        <dbReference type="EMBL" id="GEK42342.1"/>
    </source>
</evidence>
<dbReference type="AlphaFoldDB" id="A0A510WSY9"/>
<gene>
    <name evidence="2" type="ORF">LAV01_11740</name>
</gene>
<proteinExistence type="predicted"/>
<feature type="region of interest" description="Disordered" evidence="1">
    <location>
        <begin position="31"/>
        <end position="52"/>
    </location>
</feature>
<organism evidence="2 3">
    <name type="scientific">Ligilactobacillus aviarius</name>
    <dbReference type="NCBI Taxonomy" id="1606"/>
    <lineage>
        <taxon>Bacteria</taxon>
        <taxon>Bacillati</taxon>
        <taxon>Bacillota</taxon>
        <taxon>Bacilli</taxon>
        <taxon>Lactobacillales</taxon>
        <taxon>Lactobacillaceae</taxon>
        <taxon>Ligilactobacillus</taxon>
    </lineage>
</organism>
<evidence type="ECO:0000256" key="1">
    <source>
        <dbReference type="SAM" id="MobiDB-lite"/>
    </source>
</evidence>
<comment type="caution">
    <text evidence="2">The sequence shown here is derived from an EMBL/GenBank/DDBJ whole genome shotgun (WGS) entry which is preliminary data.</text>
</comment>
<sequence length="52" mass="6544">MRNTKRFGKVRTSEEYFMLCRLEKEIKLNKQKNKKRRRYTQDVPPICLQQRR</sequence>
<dbReference type="Proteomes" id="UP000321722">
    <property type="component" value="Unassembled WGS sequence"/>
</dbReference>
<accession>A0A510WSY9</accession>
<keyword evidence="3" id="KW-1185">Reference proteome</keyword>
<name>A0A510WSY9_9LACO</name>
<reference evidence="2 3" key="1">
    <citation type="submission" date="2019-07" db="EMBL/GenBank/DDBJ databases">
        <title>Whole genome shotgun sequence of Lactobacillus aviarius subsp. aviarius NBRC 102162.</title>
        <authorList>
            <person name="Hosoyama A."/>
            <person name="Uohara A."/>
            <person name="Ohji S."/>
            <person name="Ichikawa N."/>
        </authorList>
    </citation>
    <scope>NUCLEOTIDE SEQUENCE [LARGE SCALE GENOMIC DNA]</scope>
    <source>
        <strain evidence="2 3">NBRC 102162</strain>
    </source>
</reference>
<evidence type="ECO:0000313" key="3">
    <source>
        <dbReference type="Proteomes" id="UP000321722"/>
    </source>
</evidence>
<dbReference type="EMBL" id="BJUI01000018">
    <property type="protein sequence ID" value="GEK42342.1"/>
    <property type="molecule type" value="Genomic_DNA"/>
</dbReference>
<protein>
    <submittedName>
        <fullName evidence="2">Uncharacterized protein</fullName>
    </submittedName>
</protein>